<dbReference type="GO" id="GO:0016757">
    <property type="term" value="F:glycosyltransferase activity"/>
    <property type="evidence" value="ECO:0007669"/>
    <property type="project" value="UniProtKB-KW"/>
</dbReference>
<dbReference type="PANTHER" id="PTHR43179:SF12">
    <property type="entry name" value="GALACTOFURANOSYLTRANSFERASE GLFT2"/>
    <property type="match status" value="1"/>
</dbReference>
<feature type="domain" description="Glycosyltransferase 2-like" evidence="4">
    <location>
        <begin position="25"/>
        <end position="195"/>
    </location>
</feature>
<reference evidence="5 6" key="1">
    <citation type="journal article" date="2019" name="Nat. Microbiol.">
        <title>Mediterranean grassland soil C-N compound turnover is dependent on rainfall and depth, and is mediated by genomically divergent microorganisms.</title>
        <authorList>
            <person name="Diamond S."/>
            <person name="Andeer P.F."/>
            <person name="Li Z."/>
            <person name="Crits-Christoph A."/>
            <person name="Burstein D."/>
            <person name="Anantharaman K."/>
            <person name="Lane K.R."/>
            <person name="Thomas B.C."/>
            <person name="Pan C."/>
            <person name="Northen T.R."/>
            <person name="Banfield J.F."/>
        </authorList>
    </citation>
    <scope>NUCLEOTIDE SEQUENCE [LARGE SCALE GENOMIC DNA]</scope>
    <source>
        <strain evidence="5">WS_9</strain>
    </source>
</reference>
<dbReference type="Pfam" id="PF00535">
    <property type="entry name" value="Glycos_transf_2"/>
    <property type="match status" value="1"/>
</dbReference>
<evidence type="ECO:0000256" key="3">
    <source>
        <dbReference type="ARBA" id="ARBA00022679"/>
    </source>
</evidence>
<keyword evidence="2" id="KW-0328">Glycosyltransferase</keyword>
<dbReference type="Gene3D" id="3.90.550.10">
    <property type="entry name" value="Spore Coat Polysaccharide Biosynthesis Protein SpsA, Chain A"/>
    <property type="match status" value="1"/>
</dbReference>
<evidence type="ECO:0000313" key="5">
    <source>
        <dbReference type="EMBL" id="TMQ64736.1"/>
    </source>
</evidence>
<dbReference type="EMBL" id="VBOZ01000017">
    <property type="protein sequence ID" value="TMQ64736.1"/>
    <property type="molecule type" value="Genomic_DNA"/>
</dbReference>
<dbReference type="Proteomes" id="UP000317691">
    <property type="component" value="Unassembled WGS sequence"/>
</dbReference>
<protein>
    <submittedName>
        <fullName evidence="5">Glycosyltransferase family 2 protein</fullName>
    </submittedName>
</protein>
<accession>A0A538TM82</accession>
<dbReference type="InterPro" id="IPR001173">
    <property type="entry name" value="Glyco_trans_2-like"/>
</dbReference>
<proteinExistence type="inferred from homology"/>
<dbReference type="SUPFAM" id="SSF53448">
    <property type="entry name" value="Nucleotide-diphospho-sugar transferases"/>
    <property type="match status" value="1"/>
</dbReference>
<name>A0A538TM82_UNCEI</name>
<evidence type="ECO:0000259" key="4">
    <source>
        <dbReference type="Pfam" id="PF00535"/>
    </source>
</evidence>
<dbReference type="AlphaFoldDB" id="A0A538TM82"/>
<comment type="caution">
    <text evidence="5">The sequence shown here is derived from an EMBL/GenBank/DDBJ whole genome shotgun (WGS) entry which is preliminary data.</text>
</comment>
<evidence type="ECO:0000313" key="6">
    <source>
        <dbReference type="Proteomes" id="UP000317691"/>
    </source>
</evidence>
<dbReference type="InterPro" id="IPR029044">
    <property type="entry name" value="Nucleotide-diphossugar_trans"/>
</dbReference>
<organism evidence="5 6">
    <name type="scientific">Eiseniibacteriota bacterium</name>
    <dbReference type="NCBI Taxonomy" id="2212470"/>
    <lineage>
        <taxon>Bacteria</taxon>
        <taxon>Candidatus Eiseniibacteriota</taxon>
    </lineage>
</organism>
<gene>
    <name evidence="5" type="ORF">E6K79_06790</name>
</gene>
<keyword evidence="3 5" id="KW-0808">Transferase</keyword>
<sequence length="331" mass="35875">MGRAPGRASRPVQGNPVSADPTWAVVLAHNQHRYTRECLTSILALDPPADRVLVVDNASTDGTPERVRAEFPSVEVLALGENRYFAGGVNAGLARALEGGADSILVLNNDVVLDRGALGTLRAALAADPARGAASPKLFFYDPPDRIWFAGGIVSRGFALLRHRGIHRTAGAFKDGARPIDYVSGAAALLSRRALTTVGLLDPDFVIYVEDADWSARAREAGFTLWYEPAARGWHHVSVTSGGGLTPLKAYFRLRSGALYLTRHAESWERPLAWGAYGLWTVALLVRSAFRSDFPSGRALVLGFLDFTRILLGLKPPERRPEAFAPRTPSR</sequence>
<evidence type="ECO:0000256" key="2">
    <source>
        <dbReference type="ARBA" id="ARBA00022676"/>
    </source>
</evidence>
<dbReference type="PANTHER" id="PTHR43179">
    <property type="entry name" value="RHAMNOSYLTRANSFERASE WBBL"/>
    <property type="match status" value="1"/>
</dbReference>
<comment type="similarity">
    <text evidence="1">Belongs to the glycosyltransferase 2 family.</text>
</comment>
<dbReference type="CDD" id="cd04186">
    <property type="entry name" value="GT_2_like_c"/>
    <property type="match status" value="1"/>
</dbReference>
<evidence type="ECO:0000256" key="1">
    <source>
        <dbReference type="ARBA" id="ARBA00006739"/>
    </source>
</evidence>